<feature type="transmembrane region" description="Helical" evidence="5">
    <location>
        <begin position="313"/>
        <end position="333"/>
    </location>
</feature>
<evidence type="ECO:0000256" key="4">
    <source>
        <dbReference type="ARBA" id="ARBA00023136"/>
    </source>
</evidence>
<accession>K0NSD6</accession>
<evidence type="ECO:0008006" key="8">
    <source>
        <dbReference type="Google" id="ProtNLM"/>
    </source>
</evidence>
<feature type="transmembrane region" description="Helical" evidence="5">
    <location>
        <begin position="252"/>
        <end position="277"/>
    </location>
</feature>
<dbReference type="Pfam" id="PF00654">
    <property type="entry name" value="Voltage_CLC"/>
    <property type="match status" value="1"/>
</dbReference>
<organism evidence="6 7">
    <name type="scientific">Lactobacillus equicursoris 66c</name>
    <dbReference type="NCBI Taxonomy" id="872326"/>
    <lineage>
        <taxon>Bacteria</taxon>
        <taxon>Bacillati</taxon>
        <taxon>Bacillota</taxon>
        <taxon>Bacilli</taxon>
        <taxon>Lactobacillales</taxon>
        <taxon>Lactobacillaceae</taxon>
        <taxon>Lactobacillus</taxon>
    </lineage>
</organism>
<evidence type="ECO:0000313" key="7">
    <source>
        <dbReference type="Proteomes" id="UP000009325"/>
    </source>
</evidence>
<keyword evidence="4 5" id="KW-0472">Membrane</keyword>
<dbReference type="AlphaFoldDB" id="K0NSD6"/>
<name>K0NSD6_9LACO</name>
<evidence type="ECO:0000313" key="6">
    <source>
        <dbReference type="EMBL" id="CCK84043.1"/>
    </source>
</evidence>
<feature type="transmembrane region" description="Helical" evidence="5">
    <location>
        <begin position="361"/>
        <end position="386"/>
    </location>
</feature>
<evidence type="ECO:0000256" key="2">
    <source>
        <dbReference type="ARBA" id="ARBA00022692"/>
    </source>
</evidence>
<proteinExistence type="predicted"/>
<evidence type="ECO:0000256" key="5">
    <source>
        <dbReference type="SAM" id="Phobius"/>
    </source>
</evidence>
<dbReference type="SUPFAM" id="SSF81340">
    <property type="entry name" value="Clc chloride channel"/>
    <property type="match status" value="1"/>
</dbReference>
<evidence type="ECO:0000256" key="3">
    <source>
        <dbReference type="ARBA" id="ARBA00022989"/>
    </source>
</evidence>
<gene>
    <name evidence="6" type="ORF">BN146_07295</name>
</gene>
<dbReference type="GO" id="GO:0015108">
    <property type="term" value="F:chloride transmembrane transporter activity"/>
    <property type="evidence" value="ECO:0007669"/>
    <property type="project" value="InterPro"/>
</dbReference>
<dbReference type="Gene3D" id="1.10.3080.10">
    <property type="entry name" value="Clc chloride channel"/>
    <property type="match status" value="2"/>
</dbReference>
<protein>
    <recommendedName>
        <fullName evidence="8">Chloride channel protein</fullName>
    </recommendedName>
</protein>
<reference evidence="6 7" key="1">
    <citation type="submission" date="2012-08" db="EMBL/GenBank/DDBJ databases">
        <title>Draft Genome Sequences of Lactobacillus equicursoris CIP 110162T, isolated from thoroughbred racehorse feces and Lactobacillus sp. CRBIP 24.137 isolated from urine of human.</title>
        <authorList>
            <person name="Cousin S."/>
            <person name="Loux V."/>
            <person name="Ma L."/>
            <person name="Creno S."/>
            <person name="Clermont D."/>
            <person name="Bizet C."/>
            <person name="Bouchier C."/>
        </authorList>
    </citation>
    <scope>NUCLEOTIDE SEQUENCE [LARGE SCALE GENOMIC DNA]</scope>
    <source>
        <strain evidence="6 7">66c</strain>
    </source>
</reference>
<keyword evidence="3 5" id="KW-1133">Transmembrane helix</keyword>
<keyword evidence="2 5" id="KW-0812">Transmembrane</keyword>
<feature type="transmembrane region" description="Helical" evidence="5">
    <location>
        <begin position="47"/>
        <end position="65"/>
    </location>
</feature>
<comment type="subcellular location">
    <subcellularLocation>
        <location evidence="1">Membrane</location>
        <topology evidence="1">Multi-pass membrane protein</topology>
    </subcellularLocation>
</comment>
<comment type="caution">
    <text evidence="6">The sequence shown here is derived from an EMBL/GenBank/DDBJ whole genome shotgun (WGS) entry which is preliminary data.</text>
</comment>
<feature type="transmembrane region" description="Helical" evidence="5">
    <location>
        <begin position="7"/>
        <end position="27"/>
    </location>
</feature>
<dbReference type="GO" id="GO:0016020">
    <property type="term" value="C:membrane"/>
    <property type="evidence" value="ECO:0007669"/>
    <property type="project" value="UniProtKB-SubCell"/>
</dbReference>
<feature type="transmembrane region" description="Helical" evidence="5">
    <location>
        <begin position="283"/>
        <end position="301"/>
    </location>
</feature>
<dbReference type="InterPro" id="IPR001807">
    <property type="entry name" value="ClC"/>
</dbReference>
<dbReference type="InterPro" id="IPR014743">
    <property type="entry name" value="Cl-channel_core"/>
</dbReference>
<sequence>MERLKGIAFFYASLVSILIGLGAGLFLTVTSELINLVWSRPVLSRPVWMLALAVIFGLIIGVLQAKIGQYPKTIKQILAEFKASGKVESQSWKTWINGAVILASGASVGPEASMTGIIARQSSWLGQKLTNFVTDADLAGASFWQQNQGFFKAKSEADQPLKSVFASQKRQKAAYAIWIALGIVAFICWLKVFPESKVFGISWKAVNWTWQGLALSPVALVIGLLFGYFFLKMEQAGAWLSKKIKSSVLKGALGGLLLGIFGIFSTYFLWSGAFTMWKLVKEAAVLGPVLLLFLAFGKAILTNLGFGLGWRGGTIFPAIFCSVSLGIAFALVWPWSQNLLVAIITAASVSLIVGRPKLVAVLLIFLFTLKLALVILAVCWLCEQLLNTKWLLDKLQ</sequence>
<feature type="transmembrane region" description="Helical" evidence="5">
    <location>
        <begin position="212"/>
        <end position="231"/>
    </location>
</feature>
<evidence type="ECO:0000256" key="1">
    <source>
        <dbReference type="ARBA" id="ARBA00004141"/>
    </source>
</evidence>
<dbReference type="RefSeq" id="WP_009558251.1">
    <property type="nucleotide sequence ID" value="NZ_CALZ01000113.1"/>
</dbReference>
<dbReference type="EMBL" id="CALZ01000113">
    <property type="protein sequence ID" value="CCK84043.1"/>
    <property type="molecule type" value="Genomic_DNA"/>
</dbReference>
<dbReference type="Proteomes" id="UP000009325">
    <property type="component" value="Unassembled WGS sequence"/>
</dbReference>
<feature type="transmembrane region" description="Helical" evidence="5">
    <location>
        <begin position="173"/>
        <end position="192"/>
    </location>
</feature>